<keyword evidence="2" id="KW-1185">Reference proteome</keyword>
<dbReference type="PANTHER" id="PTHR47868:SF2">
    <property type="entry name" value="OS05G0457700 PROTEIN"/>
    <property type="match status" value="1"/>
</dbReference>
<dbReference type="AlphaFoldDB" id="A0AAP0K5D5"/>
<gene>
    <name evidence="1" type="ORF">Sjap_006084</name>
</gene>
<proteinExistence type="predicted"/>
<comment type="caution">
    <text evidence="1">The sequence shown here is derived from an EMBL/GenBank/DDBJ whole genome shotgun (WGS) entry which is preliminary data.</text>
</comment>
<dbReference type="InterPro" id="IPR011990">
    <property type="entry name" value="TPR-like_helical_dom_sf"/>
</dbReference>
<accession>A0AAP0K5D5</accession>
<evidence type="ECO:0008006" key="3">
    <source>
        <dbReference type="Google" id="ProtNLM"/>
    </source>
</evidence>
<dbReference type="Gene3D" id="1.25.40.10">
    <property type="entry name" value="Tetratricopeptide repeat domain"/>
    <property type="match status" value="2"/>
</dbReference>
<reference evidence="1 2" key="1">
    <citation type="submission" date="2024-01" db="EMBL/GenBank/DDBJ databases">
        <title>Genome assemblies of Stephania.</title>
        <authorList>
            <person name="Yang L."/>
        </authorList>
    </citation>
    <scope>NUCLEOTIDE SEQUENCE [LARGE SCALE GENOMIC DNA]</scope>
    <source>
        <strain evidence="1">QJT</strain>
        <tissue evidence="1">Leaf</tissue>
    </source>
</reference>
<evidence type="ECO:0000313" key="2">
    <source>
        <dbReference type="Proteomes" id="UP001417504"/>
    </source>
</evidence>
<protein>
    <recommendedName>
        <fullName evidence="3">MalT-like TPR region domain-containing protein</fullName>
    </recommendedName>
</protein>
<dbReference type="SUPFAM" id="SSF48452">
    <property type="entry name" value="TPR-like"/>
    <property type="match status" value="1"/>
</dbReference>
<dbReference type="PANTHER" id="PTHR47868">
    <property type="entry name" value="OS05G0457700 PROTEIN"/>
    <property type="match status" value="1"/>
</dbReference>
<name>A0AAP0K5D5_9MAGN</name>
<evidence type="ECO:0000313" key="1">
    <source>
        <dbReference type="EMBL" id="KAK9146181.1"/>
    </source>
</evidence>
<sequence length="435" mass="47813">MLRVAQKVGMVGTVIAEKIPLGLKFQKSLHPFSPIARLHHTNGLDADPVAIQMIKYALGLARSQKSDESYAQSFLVLEQCLSSAKVREEAGENSEGTQGAVLLAMSTLLYERANFNEAVEKLQGILGLSKSSLPLQVAAMEALISLSLEIGQDVTSLLLAERCTELFKTSLGDGGIDNSEIDILHHRAKSIRGLAELENGNTEKAQKFLENNLEDMSSTGNVLLNQAEFLHATGNLASAKDLYLKSIQRLENSEEFVDPSGLSACNMIPMEVLLGATCALGQLEAHSRNFQTAEETLTKALTEAERHFGSHHPKVGVILTCIALMFRHKAMLERSSSILIQEGLYRRAIELLKAPTLEAEDEAPKADKRDMVALARGGYAEILTVQQNRKEEGQRMKKWAEHAWTNRRLSLTEVLDISENSTKVAVVDTRISRVL</sequence>
<dbReference type="EMBL" id="JBBNAE010000002">
    <property type="protein sequence ID" value="KAK9146181.1"/>
    <property type="molecule type" value="Genomic_DNA"/>
</dbReference>
<organism evidence="1 2">
    <name type="scientific">Stephania japonica</name>
    <dbReference type="NCBI Taxonomy" id="461633"/>
    <lineage>
        <taxon>Eukaryota</taxon>
        <taxon>Viridiplantae</taxon>
        <taxon>Streptophyta</taxon>
        <taxon>Embryophyta</taxon>
        <taxon>Tracheophyta</taxon>
        <taxon>Spermatophyta</taxon>
        <taxon>Magnoliopsida</taxon>
        <taxon>Ranunculales</taxon>
        <taxon>Menispermaceae</taxon>
        <taxon>Menispermoideae</taxon>
        <taxon>Cissampelideae</taxon>
        <taxon>Stephania</taxon>
    </lineage>
</organism>
<dbReference type="GO" id="GO:0005739">
    <property type="term" value="C:mitochondrion"/>
    <property type="evidence" value="ECO:0007669"/>
    <property type="project" value="TreeGrafter"/>
</dbReference>
<dbReference type="Proteomes" id="UP001417504">
    <property type="component" value="Unassembled WGS sequence"/>
</dbReference>